<feature type="active site" evidence="12">
    <location>
        <position position="352"/>
    </location>
</feature>
<dbReference type="EC" id="3.4.24.-" evidence="13"/>
<evidence type="ECO:0000256" key="13">
    <source>
        <dbReference type="RuleBase" id="RU361183"/>
    </source>
</evidence>
<name>A0A9Q0EID1_9TELE</name>
<dbReference type="AlphaFoldDB" id="A0A9Q0EID1"/>
<comment type="cofactor">
    <cofactor evidence="12 13">
        <name>Zn(2+)</name>
        <dbReference type="ChEBI" id="CHEBI:29105"/>
    </cofactor>
    <text evidence="12 13">Binds 1 zinc ion per subunit.</text>
</comment>
<dbReference type="GO" id="GO:0004222">
    <property type="term" value="F:metalloendopeptidase activity"/>
    <property type="evidence" value="ECO:0007669"/>
    <property type="project" value="UniProtKB-UniRule"/>
</dbReference>
<keyword evidence="4 12" id="KW-0378">Hydrolase</keyword>
<dbReference type="OrthoDB" id="291007at2759"/>
<feature type="signal peptide" evidence="13">
    <location>
        <begin position="1"/>
        <end position="20"/>
    </location>
</feature>
<feature type="chain" id="PRO_5040543865" description="Metalloendopeptidase" evidence="13">
    <location>
        <begin position="21"/>
        <end position="455"/>
    </location>
</feature>
<keyword evidence="6 12" id="KW-0482">Metalloprotease</keyword>
<dbReference type="SMART" id="SM00235">
    <property type="entry name" value="ZnMc"/>
    <property type="match status" value="1"/>
</dbReference>
<evidence type="ECO:0000256" key="12">
    <source>
        <dbReference type="PROSITE-ProRule" id="PRU01211"/>
    </source>
</evidence>
<dbReference type="PANTHER" id="PTHR10127">
    <property type="entry name" value="DISCOIDIN, CUB, EGF, LAMININ , AND ZINC METALLOPROTEASE DOMAIN CONTAINING"/>
    <property type="match status" value="1"/>
</dbReference>
<comment type="caution">
    <text evidence="16">The sequence shown here is derived from an EMBL/GenBank/DDBJ whole genome shotgun (WGS) entry which is preliminary data.</text>
</comment>
<dbReference type="GO" id="GO:0008270">
    <property type="term" value="F:zinc ion binding"/>
    <property type="evidence" value="ECO:0007669"/>
    <property type="project" value="UniProtKB-UniRule"/>
</dbReference>
<feature type="binding site" evidence="12">
    <location>
        <position position="351"/>
    </location>
    <ligand>
        <name>Zn(2+)</name>
        <dbReference type="ChEBI" id="CHEBI:29105"/>
        <note>catalytic</note>
    </ligand>
</feature>
<feature type="domain" description="Peptidase M12A" evidence="15">
    <location>
        <begin position="251"/>
        <end position="451"/>
    </location>
</feature>
<evidence type="ECO:0000256" key="3">
    <source>
        <dbReference type="ARBA" id="ARBA00022729"/>
    </source>
</evidence>
<feature type="binding site" evidence="12">
    <location>
        <position position="355"/>
    </location>
    <ligand>
        <name>Zn(2+)</name>
        <dbReference type="ChEBI" id="CHEBI:29105"/>
        <note>catalytic</note>
    </ligand>
</feature>
<organism evidence="16 17">
    <name type="scientific">Muraenolepis orangiensis</name>
    <name type="common">Patagonian moray cod</name>
    <dbReference type="NCBI Taxonomy" id="630683"/>
    <lineage>
        <taxon>Eukaryota</taxon>
        <taxon>Metazoa</taxon>
        <taxon>Chordata</taxon>
        <taxon>Craniata</taxon>
        <taxon>Vertebrata</taxon>
        <taxon>Euteleostomi</taxon>
        <taxon>Actinopterygii</taxon>
        <taxon>Neopterygii</taxon>
        <taxon>Teleostei</taxon>
        <taxon>Neoteleostei</taxon>
        <taxon>Acanthomorphata</taxon>
        <taxon>Zeiogadaria</taxon>
        <taxon>Gadariae</taxon>
        <taxon>Gadiformes</taxon>
        <taxon>Muraenolepidoidei</taxon>
        <taxon>Muraenolepididae</taxon>
        <taxon>Muraenolepis</taxon>
    </lineage>
</organism>
<dbReference type="Proteomes" id="UP001148018">
    <property type="component" value="Unassembled WGS sequence"/>
</dbReference>
<accession>A0A9Q0EID1</accession>
<keyword evidence="17" id="KW-1185">Reference proteome</keyword>
<dbReference type="Gene3D" id="3.40.390.10">
    <property type="entry name" value="Collagenase (Catalytic Domain)"/>
    <property type="match status" value="1"/>
</dbReference>
<dbReference type="GO" id="GO:0006508">
    <property type="term" value="P:proteolysis"/>
    <property type="evidence" value="ECO:0007669"/>
    <property type="project" value="UniProtKB-KW"/>
</dbReference>
<keyword evidence="10" id="KW-0968">Cytoplasmic vesicle</keyword>
<evidence type="ECO:0000256" key="5">
    <source>
        <dbReference type="ARBA" id="ARBA00022833"/>
    </source>
</evidence>
<gene>
    <name evidence="16" type="ORF">NHX12_026307</name>
</gene>
<keyword evidence="8" id="KW-1015">Disulfide bond</keyword>
<evidence type="ECO:0000256" key="1">
    <source>
        <dbReference type="ARBA" id="ARBA00022670"/>
    </source>
</evidence>
<keyword evidence="3 13" id="KW-0732">Signal</keyword>
<evidence type="ECO:0000313" key="16">
    <source>
        <dbReference type="EMBL" id="KAJ3606788.1"/>
    </source>
</evidence>
<evidence type="ECO:0000256" key="11">
    <source>
        <dbReference type="ARBA" id="ARBA00024324"/>
    </source>
</evidence>
<protein>
    <recommendedName>
        <fullName evidence="13">Metalloendopeptidase</fullName>
        <ecNumber evidence="13">3.4.24.-</ecNumber>
    </recommendedName>
</protein>
<dbReference type="EMBL" id="JANIIK010000042">
    <property type="protein sequence ID" value="KAJ3606788.1"/>
    <property type="molecule type" value="Genomic_DNA"/>
</dbReference>
<reference evidence="16" key="1">
    <citation type="submission" date="2022-07" db="EMBL/GenBank/DDBJ databases">
        <title>Chromosome-level genome of Muraenolepis orangiensis.</title>
        <authorList>
            <person name="Kim J."/>
        </authorList>
    </citation>
    <scope>NUCLEOTIDE SEQUENCE</scope>
    <source>
        <strain evidence="16">KU_S4_2022</strain>
        <tissue evidence="16">Muscle</tissue>
    </source>
</reference>
<comment type="caution">
    <text evidence="12">Lacks conserved residue(s) required for the propagation of feature annotation.</text>
</comment>
<evidence type="ECO:0000256" key="2">
    <source>
        <dbReference type="ARBA" id="ARBA00022723"/>
    </source>
</evidence>
<evidence type="ECO:0000313" key="17">
    <source>
        <dbReference type="Proteomes" id="UP001148018"/>
    </source>
</evidence>
<dbReference type="GO" id="GO:0042588">
    <property type="term" value="C:zymogen granule"/>
    <property type="evidence" value="ECO:0007669"/>
    <property type="project" value="UniProtKB-SubCell"/>
</dbReference>
<keyword evidence="2 12" id="KW-0479">Metal-binding</keyword>
<evidence type="ECO:0000256" key="10">
    <source>
        <dbReference type="ARBA" id="ARBA00023329"/>
    </source>
</evidence>
<evidence type="ECO:0000256" key="4">
    <source>
        <dbReference type="ARBA" id="ARBA00022801"/>
    </source>
</evidence>
<evidence type="ECO:0000259" key="15">
    <source>
        <dbReference type="PROSITE" id="PS51864"/>
    </source>
</evidence>
<evidence type="ECO:0000256" key="7">
    <source>
        <dbReference type="ARBA" id="ARBA00023145"/>
    </source>
</evidence>
<dbReference type="Pfam" id="PF01400">
    <property type="entry name" value="Astacin"/>
    <property type="match status" value="1"/>
</dbReference>
<dbReference type="FunFam" id="3.40.390.10:FF:000040">
    <property type="entry name" value="Metalloendopeptidase"/>
    <property type="match status" value="1"/>
</dbReference>
<dbReference type="PROSITE" id="PS51864">
    <property type="entry name" value="ASTACIN"/>
    <property type="match status" value="1"/>
</dbReference>
<feature type="binding site" evidence="12">
    <location>
        <position position="361"/>
    </location>
    <ligand>
        <name>Zn(2+)</name>
        <dbReference type="ChEBI" id="CHEBI:29105"/>
        <note>catalytic</note>
    </ligand>
</feature>
<keyword evidence="7" id="KW-0865">Zymogen</keyword>
<dbReference type="InterPro" id="IPR024079">
    <property type="entry name" value="MetalloPept_cat_dom_sf"/>
</dbReference>
<feature type="compositionally biased region" description="Low complexity" evidence="14">
    <location>
        <begin position="53"/>
        <end position="215"/>
    </location>
</feature>
<keyword evidence="5 12" id="KW-0862">Zinc</keyword>
<keyword evidence="1 12" id="KW-0645">Protease</keyword>
<sequence length="455" mass="51426">MDVPTTTLCLVLFLLAVSQAHPLLAHPLLAHPLLAHPLLAHPLLNNQENQADGNGEFNQNNQENQADGNGEFNQNNQENQADGNGEFNQNNQENQADGNGEFNQNNQENQADGNGEFNQNNQENQADGNGEFNQNNQENQADGNGEFNQNNQENQADGNGEFNQNNQENQADGNGEFNQNNQENQADGNGEFNQNNQENQADGNGEFNQNNQENQADGNETMDIGDTILKMNMGSTDFLMEGDMLIPRQRTAMKCYSNTFSCLWSKSDDGKVRIPFLINEKYNSEEVETIEKALTDFHSKTCIRFIPRQNEQMYIDFEPRYGCFSSLGRIGDRQVISLQKQGCVQHGIIQHEVLHALGFYHEHTRSDRDQHILIHKDNIKNHYMSNFRKMDTNNLGTPYDYTSVMHYGSTAFSTVYRQTMTPIPDASVPIGQRDGLSQIDILRINRLYKCSSQCN</sequence>
<comment type="subcellular location">
    <subcellularLocation>
        <location evidence="11">Zymogen granule</location>
    </subcellularLocation>
</comment>
<dbReference type="SUPFAM" id="SSF55486">
    <property type="entry name" value="Metalloproteases ('zincins'), catalytic domain"/>
    <property type="match status" value="1"/>
</dbReference>
<dbReference type="InterPro" id="IPR006026">
    <property type="entry name" value="Peptidase_Metallo"/>
</dbReference>
<dbReference type="PANTHER" id="PTHR10127:SF839">
    <property type="entry name" value="HATCHING ENZYME 1.2-RELATED"/>
    <property type="match status" value="1"/>
</dbReference>
<evidence type="ECO:0000256" key="6">
    <source>
        <dbReference type="ARBA" id="ARBA00023049"/>
    </source>
</evidence>
<keyword evidence="9" id="KW-0325">Glycoprotein</keyword>
<evidence type="ECO:0000256" key="9">
    <source>
        <dbReference type="ARBA" id="ARBA00023180"/>
    </source>
</evidence>
<evidence type="ECO:0000256" key="8">
    <source>
        <dbReference type="ARBA" id="ARBA00023157"/>
    </source>
</evidence>
<dbReference type="InterPro" id="IPR001506">
    <property type="entry name" value="Peptidase_M12A"/>
</dbReference>
<feature type="region of interest" description="Disordered" evidence="14">
    <location>
        <begin position="46"/>
        <end position="220"/>
    </location>
</feature>
<dbReference type="PRINTS" id="PR00480">
    <property type="entry name" value="ASTACIN"/>
</dbReference>
<evidence type="ECO:0000256" key="14">
    <source>
        <dbReference type="SAM" id="MobiDB-lite"/>
    </source>
</evidence>
<proteinExistence type="predicted"/>